<feature type="transmembrane region" description="Helical" evidence="1">
    <location>
        <begin position="60"/>
        <end position="82"/>
    </location>
</feature>
<protein>
    <submittedName>
        <fullName evidence="2">Uncharacterized protein</fullName>
    </submittedName>
</protein>
<keyword evidence="1" id="KW-0472">Membrane</keyword>
<accession>A0A1I3VG17</accession>
<sequence length="101" mass="11087">MEQAPGSRKWVRASPVARKSSRYWLNRTSHPRQQTAFSRIGETRYYSAMKISPRKLLSPAVKIGLAVLAVAAATGVAFAAWVENGAAILMTMAETGLSWCF</sequence>
<organism evidence="2 3">
    <name type="scientific">Neomesorhizobium albiziae</name>
    <dbReference type="NCBI Taxonomy" id="335020"/>
    <lineage>
        <taxon>Bacteria</taxon>
        <taxon>Pseudomonadati</taxon>
        <taxon>Pseudomonadota</taxon>
        <taxon>Alphaproteobacteria</taxon>
        <taxon>Hyphomicrobiales</taxon>
        <taxon>Phyllobacteriaceae</taxon>
        <taxon>Neomesorhizobium</taxon>
    </lineage>
</organism>
<keyword evidence="3" id="KW-1185">Reference proteome</keyword>
<reference evidence="2 3" key="1">
    <citation type="submission" date="2016-10" db="EMBL/GenBank/DDBJ databases">
        <authorList>
            <person name="Varghese N."/>
            <person name="Submissions S."/>
        </authorList>
    </citation>
    <scope>NUCLEOTIDE SEQUENCE [LARGE SCALE GENOMIC DNA]</scope>
    <source>
        <strain evidence="2 3">DSM 21822</strain>
    </source>
</reference>
<dbReference type="AlphaFoldDB" id="A0A1I3VG17"/>
<evidence type="ECO:0000313" key="3">
    <source>
        <dbReference type="Proteomes" id="UP000323300"/>
    </source>
</evidence>
<evidence type="ECO:0000256" key="1">
    <source>
        <dbReference type="SAM" id="Phobius"/>
    </source>
</evidence>
<dbReference type="Proteomes" id="UP000323300">
    <property type="component" value="Unassembled WGS sequence"/>
</dbReference>
<evidence type="ECO:0000313" key="2">
    <source>
        <dbReference type="EMBL" id="SFJ93091.1"/>
    </source>
</evidence>
<dbReference type="EMBL" id="FOSL01000001">
    <property type="protein sequence ID" value="SFJ93091.1"/>
    <property type="molecule type" value="Genomic_DNA"/>
</dbReference>
<name>A0A1I3VG17_9HYPH</name>
<proteinExistence type="predicted"/>
<keyword evidence="1" id="KW-0812">Transmembrane</keyword>
<gene>
    <name evidence="2" type="ORF">SAMN04488498_101364</name>
</gene>
<keyword evidence="1" id="KW-1133">Transmembrane helix</keyword>